<proteinExistence type="predicted"/>
<organism evidence="3">
    <name type="scientific">Onchocerca ochengi</name>
    <name type="common">Filarial nematode worm</name>
    <dbReference type="NCBI Taxonomy" id="42157"/>
    <lineage>
        <taxon>Eukaryota</taxon>
        <taxon>Metazoa</taxon>
        <taxon>Ecdysozoa</taxon>
        <taxon>Nematoda</taxon>
        <taxon>Chromadorea</taxon>
        <taxon>Rhabditida</taxon>
        <taxon>Spirurina</taxon>
        <taxon>Spiruromorpha</taxon>
        <taxon>Filarioidea</taxon>
        <taxon>Onchocercidae</taxon>
        <taxon>Onchocerca</taxon>
    </lineage>
</organism>
<name>A0A182EPN4_ONCOC</name>
<accession>A0A182EPN4</accession>
<evidence type="ECO:0000313" key="2">
    <source>
        <dbReference type="Proteomes" id="UP000271087"/>
    </source>
</evidence>
<evidence type="ECO:0000313" key="3">
    <source>
        <dbReference type="WBParaSite" id="nOo.2.0.1.t10092-RA"/>
    </source>
</evidence>
<dbReference type="Proteomes" id="UP000271087">
    <property type="component" value="Unassembled WGS sequence"/>
</dbReference>
<dbReference type="EMBL" id="UYRW01005459">
    <property type="protein sequence ID" value="VDM93819.1"/>
    <property type="molecule type" value="Genomic_DNA"/>
</dbReference>
<dbReference type="AlphaFoldDB" id="A0A182EPN4"/>
<gene>
    <name evidence="1" type="ORF">NOO_LOCUS10092</name>
</gene>
<protein>
    <submittedName>
        <fullName evidence="3">DHC_N1 domain-containing protein</fullName>
    </submittedName>
</protein>
<evidence type="ECO:0000313" key="1">
    <source>
        <dbReference type="EMBL" id="VDM93819.1"/>
    </source>
</evidence>
<keyword evidence="2" id="KW-1185">Reference proteome</keyword>
<reference evidence="1 2" key="2">
    <citation type="submission" date="2018-08" db="EMBL/GenBank/DDBJ databases">
        <authorList>
            <person name="Laetsch R D."/>
            <person name="Stevens L."/>
            <person name="Kumar S."/>
            <person name="Blaxter L. M."/>
        </authorList>
    </citation>
    <scope>NUCLEOTIDE SEQUENCE [LARGE SCALE GENOMIC DNA]</scope>
</reference>
<dbReference type="WBParaSite" id="nOo.2.0.1.t10092-RA">
    <property type="protein sequence ID" value="nOo.2.0.1.t10092-RA"/>
    <property type="gene ID" value="nOo.2.0.1.g10092"/>
</dbReference>
<reference evidence="3" key="1">
    <citation type="submission" date="2016-06" db="UniProtKB">
        <authorList>
            <consortium name="WormBaseParasite"/>
        </authorList>
    </citation>
    <scope>IDENTIFICATION</scope>
</reference>
<sequence length="122" mass="14059">MLSLQGTNTEGTCQSEKLERPYANNRIVDELEPLSRLFTVCIDCVVDFERVKHQEQGMLLESDVRLKNTLHERIAFFSENVGESRKMLIASFDATRQQQFVLPTSFDADPATVLRWRGLMHL</sequence>